<keyword evidence="1" id="KW-0812">Transmembrane</keyword>
<accession>A0A6V8KYF7</accession>
<name>A0A6V8KYF7_9ACTN</name>
<organism evidence="2 3">
    <name type="scientific">Phytohabitans rumicis</name>
    <dbReference type="NCBI Taxonomy" id="1076125"/>
    <lineage>
        <taxon>Bacteria</taxon>
        <taxon>Bacillati</taxon>
        <taxon>Actinomycetota</taxon>
        <taxon>Actinomycetes</taxon>
        <taxon>Micromonosporales</taxon>
        <taxon>Micromonosporaceae</taxon>
    </lineage>
</organism>
<proteinExistence type="predicted"/>
<protein>
    <submittedName>
        <fullName evidence="2">Uncharacterized protein</fullName>
    </submittedName>
</protein>
<reference evidence="2 3" key="1">
    <citation type="submission" date="2020-03" db="EMBL/GenBank/DDBJ databases">
        <title>Whole genome shotgun sequence of Phytohabitans rumicis NBRC 108638.</title>
        <authorList>
            <person name="Komaki H."/>
            <person name="Tamura T."/>
        </authorList>
    </citation>
    <scope>NUCLEOTIDE SEQUENCE [LARGE SCALE GENOMIC DNA]</scope>
    <source>
        <strain evidence="2 3">NBRC 108638</strain>
    </source>
</reference>
<keyword evidence="1" id="KW-1133">Transmembrane helix</keyword>
<gene>
    <name evidence="2" type="ORF">Prum_004780</name>
</gene>
<dbReference type="Proteomes" id="UP000482960">
    <property type="component" value="Unassembled WGS sequence"/>
</dbReference>
<sequence>MTAMIRMRLSGFVRTGRALAPLLTALVVLGVIYGGGQAQAGEAYGFSAAVLFAVVAWQTQILLNVEPDVQRQLSIVALGRLGREIAAGLLAALVPALGLVALALVLPWPIGGITGPERPGDPSLVSGVVAGVWAHLLLVPPALLLGALASRAVVGNAARGLAVLAGGTILAFVFGTKGSPVPWLAPPLLPTARATVDGLEPTALALQTAVASGWALVALAGYFALRRRNT</sequence>
<comment type="caution">
    <text evidence="2">The sequence shown here is derived from an EMBL/GenBank/DDBJ whole genome shotgun (WGS) entry which is preliminary data.</text>
</comment>
<feature type="transmembrane region" description="Helical" evidence="1">
    <location>
        <begin position="128"/>
        <end position="149"/>
    </location>
</feature>
<feature type="transmembrane region" description="Helical" evidence="1">
    <location>
        <begin position="44"/>
        <end position="65"/>
    </location>
</feature>
<reference evidence="2 3" key="2">
    <citation type="submission" date="2020-03" db="EMBL/GenBank/DDBJ databases">
        <authorList>
            <person name="Ichikawa N."/>
            <person name="Kimura A."/>
            <person name="Kitahashi Y."/>
            <person name="Uohara A."/>
        </authorList>
    </citation>
    <scope>NUCLEOTIDE SEQUENCE [LARGE SCALE GENOMIC DNA]</scope>
    <source>
        <strain evidence="2 3">NBRC 108638</strain>
    </source>
</reference>
<feature type="transmembrane region" description="Helical" evidence="1">
    <location>
        <begin position="161"/>
        <end position="184"/>
    </location>
</feature>
<evidence type="ECO:0000256" key="1">
    <source>
        <dbReference type="SAM" id="Phobius"/>
    </source>
</evidence>
<keyword evidence="3" id="KW-1185">Reference proteome</keyword>
<feature type="transmembrane region" description="Helical" evidence="1">
    <location>
        <begin position="85"/>
        <end position="108"/>
    </location>
</feature>
<feature type="transmembrane region" description="Helical" evidence="1">
    <location>
        <begin position="204"/>
        <end position="225"/>
    </location>
</feature>
<dbReference type="RefSeq" id="WP_173073525.1">
    <property type="nucleotide sequence ID" value="NZ_BAABJB010000025.1"/>
</dbReference>
<evidence type="ECO:0000313" key="3">
    <source>
        <dbReference type="Proteomes" id="UP000482960"/>
    </source>
</evidence>
<dbReference type="EMBL" id="BLPG01000001">
    <property type="protein sequence ID" value="GFJ86836.1"/>
    <property type="molecule type" value="Genomic_DNA"/>
</dbReference>
<evidence type="ECO:0000313" key="2">
    <source>
        <dbReference type="EMBL" id="GFJ86836.1"/>
    </source>
</evidence>
<keyword evidence="1" id="KW-0472">Membrane</keyword>
<dbReference type="AlphaFoldDB" id="A0A6V8KYF7"/>